<sequence>SDVLKLKAGRGFQLVDDELARQVLSQFLPISELEEAERPLSLHEELKQKLIEIGKLQSYIAEPEYPFDIGKLDVVWRRIERSVPTYVFEIQVGGDLYHALAKLKHAFDLWNSHLFLIASQADHEKGRKLLSGSFHEIKNQIRFVELDEVGELYKRKILRLLRFARNDKYKNILYLPQQYLYFLPEPQGQGSLRPTFLPATTAAFLRGGSLVMPTW</sequence>
<name>X1LJB6_9ZZZZ</name>
<protein>
    <submittedName>
        <fullName evidence="1">Uncharacterized protein</fullName>
    </submittedName>
</protein>
<dbReference type="PANTHER" id="PTHR39661:SF1">
    <property type="entry name" value="UPF0310 PROTEIN MJECL36"/>
    <property type="match status" value="1"/>
</dbReference>
<feature type="non-terminal residue" evidence="1">
    <location>
        <position position="1"/>
    </location>
</feature>
<dbReference type="AlphaFoldDB" id="X1LJB6"/>
<comment type="caution">
    <text evidence="1">The sequence shown here is derived from an EMBL/GenBank/DDBJ whole genome shotgun (WGS) entry which is preliminary data.</text>
</comment>
<dbReference type="PANTHER" id="PTHR39661">
    <property type="entry name" value="UPF0310 PROTEIN MJECL36"/>
    <property type="match status" value="1"/>
</dbReference>
<organism evidence="1">
    <name type="scientific">marine sediment metagenome</name>
    <dbReference type="NCBI Taxonomy" id="412755"/>
    <lineage>
        <taxon>unclassified sequences</taxon>
        <taxon>metagenomes</taxon>
        <taxon>ecological metagenomes</taxon>
    </lineage>
</organism>
<evidence type="ECO:0000313" key="1">
    <source>
        <dbReference type="EMBL" id="GAI19188.1"/>
    </source>
</evidence>
<accession>X1LJB6</accession>
<reference evidence="1" key="1">
    <citation type="journal article" date="2014" name="Front. Microbiol.">
        <title>High frequency of phylogenetically diverse reductive dehalogenase-homologous genes in deep subseafloor sedimentary metagenomes.</title>
        <authorList>
            <person name="Kawai M."/>
            <person name="Futagami T."/>
            <person name="Toyoda A."/>
            <person name="Takaki Y."/>
            <person name="Nishi S."/>
            <person name="Hori S."/>
            <person name="Arai W."/>
            <person name="Tsubouchi T."/>
            <person name="Morono Y."/>
            <person name="Uchiyama I."/>
            <person name="Ito T."/>
            <person name="Fujiyama A."/>
            <person name="Inagaki F."/>
            <person name="Takami H."/>
        </authorList>
    </citation>
    <scope>NUCLEOTIDE SEQUENCE</scope>
    <source>
        <strain evidence="1">Expedition CK06-06</strain>
    </source>
</reference>
<gene>
    <name evidence="1" type="ORF">S06H3_32997</name>
</gene>
<proteinExistence type="predicted"/>
<dbReference type="EMBL" id="BARV01019662">
    <property type="protein sequence ID" value="GAI19188.1"/>
    <property type="molecule type" value="Genomic_DNA"/>
</dbReference>